<evidence type="ECO:0000256" key="3">
    <source>
        <dbReference type="ARBA" id="ARBA00022840"/>
    </source>
</evidence>
<dbReference type="InterPro" id="IPR027417">
    <property type="entry name" value="P-loop_NTPase"/>
</dbReference>
<dbReference type="InParanoid" id="V5FR70"/>
<dbReference type="GO" id="GO:0016787">
    <property type="term" value="F:hydrolase activity"/>
    <property type="evidence" value="ECO:0007669"/>
    <property type="project" value="UniProtKB-KW"/>
</dbReference>
<dbReference type="InterPro" id="IPR000330">
    <property type="entry name" value="SNF2_N"/>
</dbReference>
<name>V5FR70_BYSSN</name>
<feature type="domain" description="Helicase C-terminal" evidence="5">
    <location>
        <begin position="919"/>
        <end position="1073"/>
    </location>
</feature>
<dbReference type="AlphaFoldDB" id="V5FR70"/>
<organism evidence="6 7">
    <name type="scientific">Byssochlamys spectabilis (strain No. 5 / NBRC 109023)</name>
    <name type="common">Paecilomyces variotii</name>
    <dbReference type="NCBI Taxonomy" id="1356009"/>
    <lineage>
        <taxon>Eukaryota</taxon>
        <taxon>Fungi</taxon>
        <taxon>Dikarya</taxon>
        <taxon>Ascomycota</taxon>
        <taxon>Pezizomycotina</taxon>
        <taxon>Eurotiomycetes</taxon>
        <taxon>Eurotiomycetidae</taxon>
        <taxon>Eurotiales</taxon>
        <taxon>Thermoascaceae</taxon>
        <taxon>Paecilomyces</taxon>
    </lineage>
</organism>
<dbReference type="eggNOG" id="KOG1001">
    <property type="taxonomic scope" value="Eukaryota"/>
</dbReference>
<dbReference type="SUPFAM" id="SSF52540">
    <property type="entry name" value="P-loop containing nucleoside triphosphate hydrolases"/>
    <property type="match status" value="2"/>
</dbReference>
<dbReference type="Pfam" id="PF00271">
    <property type="entry name" value="Helicase_C"/>
    <property type="match status" value="1"/>
</dbReference>
<evidence type="ECO:0000256" key="4">
    <source>
        <dbReference type="SAM" id="MobiDB-lite"/>
    </source>
</evidence>
<dbReference type="GO" id="GO:0005524">
    <property type="term" value="F:ATP binding"/>
    <property type="evidence" value="ECO:0007669"/>
    <property type="project" value="UniProtKB-KW"/>
</dbReference>
<keyword evidence="2" id="KW-0378">Hydrolase</keyword>
<dbReference type="OrthoDB" id="2801544at2759"/>
<evidence type="ECO:0000313" key="7">
    <source>
        <dbReference type="Proteomes" id="UP000018001"/>
    </source>
</evidence>
<proteinExistence type="predicted"/>
<dbReference type="Gene3D" id="3.40.50.10810">
    <property type="entry name" value="Tandem AAA-ATPase domain"/>
    <property type="match status" value="1"/>
</dbReference>
<dbReference type="GO" id="GO:0005634">
    <property type="term" value="C:nucleus"/>
    <property type="evidence" value="ECO:0007669"/>
    <property type="project" value="TreeGrafter"/>
</dbReference>
<dbReference type="eggNOG" id="KOG0298">
    <property type="taxonomic scope" value="Eukaryota"/>
</dbReference>
<dbReference type="SMART" id="SM00487">
    <property type="entry name" value="DEXDc"/>
    <property type="match status" value="1"/>
</dbReference>
<dbReference type="HOGENOM" id="CLU_003233_2_0_1"/>
<keyword evidence="1" id="KW-0547">Nucleotide-binding</keyword>
<feature type="region of interest" description="Disordered" evidence="4">
    <location>
        <begin position="1110"/>
        <end position="1162"/>
    </location>
</feature>
<dbReference type="InterPro" id="IPR014001">
    <property type="entry name" value="Helicase_ATP-bd"/>
</dbReference>
<protein>
    <submittedName>
        <fullName evidence="6">SNF2 family helicase</fullName>
    </submittedName>
</protein>
<dbReference type="Proteomes" id="UP000018001">
    <property type="component" value="Unassembled WGS sequence"/>
</dbReference>
<feature type="region of interest" description="Disordered" evidence="4">
    <location>
        <begin position="1198"/>
        <end position="1237"/>
    </location>
</feature>
<feature type="compositionally biased region" description="Polar residues" evidence="4">
    <location>
        <begin position="63"/>
        <end position="74"/>
    </location>
</feature>
<sequence>MKFDEEAPVLPVSQTLGLGDPAFRIIDQNYPVQVISESESILQDDNSCSRSSTTPSSVPTSSEIHSQNNANLLDSKTERQRFLENLDNYIPVGVLRRDDASASGGSGFPEAELASLEKHNWIRTTTHTFNSESDGRYIRVYILPGDSGHRFVPRSSSSLRRALKTVVSKVDGSPHAWEGRLPENDRKSPAAAEDESLWYIFNTLQDPSPNVEDVKDQYARRAMEDLLSTTDPVDGQPYGCSFVVGLKTPLHPYQRRSAATMVRREAQPAQTLDPRLQTYTCPTGGEYYYDKEEGSIVREKRLYSEACGGILAESMGCGKTLICLSVILATRGHVPRIPTEYQETTNPVRSKVGSLMEMAAASAGRNSLPWKAHFDLLREGGVFYERCVKSCEANRGIYTIPAPTSKYGNRGSATYTRPPPTRLILCPGTLVVVPPNLVDHWMHEIATHSEGVKVLTIRNGADKTPQADELLHYDIVLFSRPRFEREAGEAVNNRRAPAKSEYNSPLKALHWLRIIVDEGHNVAGHGHKTSMVHLLDQLHIERRWVVSGTPSTGLYGVEISLASQESLTSDTDQIDDADATAAVLKSRKKTGNAAQEELKDIDKLRLIVVDFLKLKPWSNSRGDDPANWTKYIKPVGEDGQRRKAPSLRAVLQSLVVRHRLDVVSEELPLPRLYNKVTYLQPTFYDKLSINLFLFSLTVNVVTSERKDQDYMFHPRNRKHLSQLISNLRQAGFWWTGFDRKDIETSLETALKYMEKNSEKVCAEDASTLNEGIAIARKALGCDSWNAFSNLDEMGILVEGFPEHARGMWALAESEREPLLLGISQARLAQKFITSRLTAPDPGEGLAGAGIRARREISDRSGKTNASEHKNPNSADKLIHKSKPDQTQSPKKTYSKGLLKSLPLESPLARARLVGTTSAKLTYLLDRVLELHKTEKIIIFYDNNNSAFWIAEGLEVLGIEFRIYAGTLKTSQRTAYLSLFDESEDVRVLVMDLRQASHGLHIASASRVFIVNPIWRPNVESQAIKRAHRIGQTRPVFVETLVLKDTLEDKMLRRRKEMSNAELQQAEKDLLDDSTMSSIIEHERFISMSEDEITARAAYLQNPQGFFDRHKLPLPDSYIPDTGDSGQPHLETPSKRKRPLEPADSPRINSHMSPDAEPIGDTLKKRKTSSLEFAAESGIEMTSNSTYGARTSLAGAFASVSGKSHERERVNPVSSLFGGDSSLHNPQRVSFGDVAPTP</sequence>
<evidence type="ECO:0000256" key="2">
    <source>
        <dbReference type="ARBA" id="ARBA00022801"/>
    </source>
</evidence>
<dbReference type="PROSITE" id="PS51194">
    <property type="entry name" value="HELICASE_CTER"/>
    <property type="match status" value="1"/>
</dbReference>
<feature type="compositionally biased region" description="Low complexity" evidence="4">
    <location>
        <begin position="48"/>
        <end position="62"/>
    </location>
</feature>
<feature type="region of interest" description="Disordered" evidence="4">
    <location>
        <begin position="41"/>
        <end position="75"/>
    </location>
</feature>
<comment type="caution">
    <text evidence="6">The sequence shown here is derived from an EMBL/GenBank/DDBJ whole genome shotgun (WGS) entry which is preliminary data.</text>
</comment>
<dbReference type="InterPro" id="IPR038718">
    <property type="entry name" value="SNF2-like_sf"/>
</dbReference>
<dbReference type="PANTHER" id="PTHR45626">
    <property type="entry name" value="TRANSCRIPTION TERMINATION FACTOR 2-RELATED"/>
    <property type="match status" value="1"/>
</dbReference>
<dbReference type="Gene3D" id="3.40.50.300">
    <property type="entry name" value="P-loop containing nucleotide triphosphate hydrolases"/>
    <property type="match status" value="1"/>
</dbReference>
<keyword evidence="7" id="KW-1185">Reference proteome</keyword>
<dbReference type="PANTHER" id="PTHR45626:SF51">
    <property type="entry name" value="SNF2-RELATED DOMAIN-CONTAINING PROTEIN"/>
    <property type="match status" value="1"/>
</dbReference>
<dbReference type="InterPro" id="IPR050628">
    <property type="entry name" value="SNF2_RAD54_helicase_TF"/>
</dbReference>
<gene>
    <name evidence="6" type="ORF">PVAR5_3109</name>
</gene>
<dbReference type="EMBL" id="BAUL01000093">
    <property type="protein sequence ID" value="GAD94483.1"/>
    <property type="molecule type" value="Genomic_DNA"/>
</dbReference>
<evidence type="ECO:0000259" key="5">
    <source>
        <dbReference type="PROSITE" id="PS51194"/>
    </source>
</evidence>
<dbReference type="Pfam" id="PF00176">
    <property type="entry name" value="SNF2-rel_dom"/>
    <property type="match status" value="1"/>
</dbReference>
<dbReference type="CDD" id="cd18793">
    <property type="entry name" value="SF2_C_SNF"/>
    <property type="match status" value="1"/>
</dbReference>
<keyword evidence="3" id="KW-0067">ATP-binding</keyword>
<keyword evidence="6" id="KW-0347">Helicase</keyword>
<dbReference type="GO" id="GO:0004386">
    <property type="term" value="F:helicase activity"/>
    <property type="evidence" value="ECO:0007669"/>
    <property type="project" value="UniProtKB-KW"/>
</dbReference>
<evidence type="ECO:0000256" key="1">
    <source>
        <dbReference type="ARBA" id="ARBA00022741"/>
    </source>
</evidence>
<dbReference type="InterPro" id="IPR049730">
    <property type="entry name" value="SNF2/RAD54-like_C"/>
</dbReference>
<evidence type="ECO:0000313" key="6">
    <source>
        <dbReference type="EMBL" id="GAD94483.1"/>
    </source>
</evidence>
<feature type="region of interest" description="Disordered" evidence="4">
    <location>
        <begin position="842"/>
        <end position="895"/>
    </location>
</feature>
<dbReference type="InterPro" id="IPR001650">
    <property type="entry name" value="Helicase_C-like"/>
</dbReference>
<dbReference type="GO" id="GO:0006281">
    <property type="term" value="P:DNA repair"/>
    <property type="evidence" value="ECO:0007669"/>
    <property type="project" value="TreeGrafter"/>
</dbReference>
<dbReference type="GO" id="GO:0008094">
    <property type="term" value="F:ATP-dependent activity, acting on DNA"/>
    <property type="evidence" value="ECO:0007669"/>
    <property type="project" value="TreeGrafter"/>
</dbReference>
<reference evidence="7" key="1">
    <citation type="journal article" date="2014" name="Genome Announc.">
        <title>Draft genome sequence of the formaldehyde-resistant fungus Byssochlamys spectabilis No. 5 (anamorph Paecilomyces variotii No. 5) (NBRC109023).</title>
        <authorList>
            <person name="Oka T."/>
            <person name="Ekino K."/>
            <person name="Fukuda K."/>
            <person name="Nomura Y."/>
        </authorList>
    </citation>
    <scope>NUCLEOTIDE SEQUENCE [LARGE SCALE GENOMIC DNA]</scope>
    <source>
        <strain evidence="7">No. 5 / NBRC 109023</strain>
    </source>
</reference>
<feature type="compositionally biased region" description="Basic and acidic residues" evidence="4">
    <location>
        <begin position="852"/>
        <end position="883"/>
    </location>
</feature>
<accession>V5FR70</accession>